<dbReference type="InterPro" id="IPR044855">
    <property type="entry name" value="CoA-Trfase_III_dom3_sf"/>
</dbReference>
<evidence type="ECO:0000313" key="2">
    <source>
        <dbReference type="EMBL" id="MEB3102911.1"/>
    </source>
</evidence>
<gene>
    <name evidence="2" type="ORF">VF724_14725</name>
</gene>
<reference evidence="2" key="1">
    <citation type="submission" date="2023-12" db="EMBL/GenBank/DDBJ databases">
        <title>Fervidustalea candida gen. nov., sp. nov., a novel member of the family Paenibacillaceae isolated from a geothermal area.</title>
        <authorList>
            <person name="Li W.-J."/>
            <person name="Jiao J.-Y."/>
            <person name="Chen Y."/>
        </authorList>
    </citation>
    <scope>NUCLEOTIDE SEQUENCE</scope>
    <source>
        <strain evidence="2">SYSU GA230002</strain>
    </source>
</reference>
<dbReference type="PANTHER" id="PTHR48207:SF3">
    <property type="entry name" value="SUCCINATE--HYDROXYMETHYLGLUTARATE COA-TRANSFERASE"/>
    <property type="match status" value="1"/>
</dbReference>
<sequence length="395" mass="43786">MAGALDGIRVLELSRVLSGPFCSMILGDLGAEVIKVEGTQTKDDTRFWGPPFKNNESAYYLCTNRNKRAISVNLKSPCGKEVIEKLIVQSDIVIENFKTGTLERFGLGYEAMKRLNPRIILASITGFGSNGPYKDLPGYDYIIQAMGGLMSITGDERSGPLKVGVAIVDIMTGLYTAIGILAALQERNQSGEGQHLDMALFDSAVSSLINTASNYLMTGEIPQRLGNQHPNIVPYQVFTAQDRDMVVAVGNDRQFVRFAEAIGMPELSNNEKFRTNADRLHNKNELVRIISERLKQKTAEEWSRILRIADVPNGPINDMKSLFDDPQTAAREMLFEMEHPTAGSIRMAGSPLKLSKTPVSMRRHPPLYSEHTREVLSELGYAEEEIEAMRSNGDI</sequence>
<organism evidence="2 3">
    <name type="scientific">Ferviditalea candida</name>
    <dbReference type="NCBI Taxonomy" id="3108399"/>
    <lineage>
        <taxon>Bacteria</taxon>
        <taxon>Bacillati</taxon>
        <taxon>Bacillota</taxon>
        <taxon>Bacilli</taxon>
        <taxon>Bacillales</taxon>
        <taxon>Paenibacillaceae</taxon>
        <taxon>Ferviditalea</taxon>
    </lineage>
</organism>
<dbReference type="InterPro" id="IPR003673">
    <property type="entry name" value="CoA-Trfase_fam_III"/>
</dbReference>
<dbReference type="Gene3D" id="3.30.1540.10">
    <property type="entry name" value="formyl-coa transferase, domain 3"/>
    <property type="match status" value="1"/>
</dbReference>
<dbReference type="SUPFAM" id="SSF89796">
    <property type="entry name" value="CoA-transferase family III (CaiB/BaiF)"/>
    <property type="match status" value="1"/>
</dbReference>
<comment type="caution">
    <text evidence="2">The sequence shown here is derived from an EMBL/GenBank/DDBJ whole genome shotgun (WGS) entry which is preliminary data.</text>
</comment>
<dbReference type="PANTHER" id="PTHR48207">
    <property type="entry name" value="SUCCINATE--HYDROXYMETHYLGLUTARATE COA-TRANSFERASE"/>
    <property type="match status" value="1"/>
</dbReference>
<dbReference type="InterPro" id="IPR050483">
    <property type="entry name" value="CoA-transferase_III_domain"/>
</dbReference>
<accession>A0ABU5ZK76</accession>
<dbReference type="Proteomes" id="UP001310386">
    <property type="component" value="Unassembled WGS sequence"/>
</dbReference>
<keyword evidence="1" id="KW-0808">Transferase</keyword>
<dbReference type="Gene3D" id="3.40.50.10540">
    <property type="entry name" value="Crotonobetainyl-coa:carnitine coa-transferase, domain 1"/>
    <property type="match status" value="1"/>
</dbReference>
<name>A0ABU5ZK76_9BACL</name>
<dbReference type="RefSeq" id="WP_371755035.1">
    <property type="nucleotide sequence ID" value="NZ_JAYJLD010000024.1"/>
</dbReference>
<protein>
    <submittedName>
        <fullName evidence="2">CaiB/BaiF CoA-transferase family protein</fullName>
    </submittedName>
</protein>
<dbReference type="EMBL" id="JAYJLD010000024">
    <property type="protein sequence ID" value="MEB3102911.1"/>
    <property type="molecule type" value="Genomic_DNA"/>
</dbReference>
<dbReference type="InterPro" id="IPR023606">
    <property type="entry name" value="CoA-Trfase_III_dom_1_sf"/>
</dbReference>
<keyword evidence="3" id="KW-1185">Reference proteome</keyword>
<evidence type="ECO:0000313" key="3">
    <source>
        <dbReference type="Proteomes" id="UP001310386"/>
    </source>
</evidence>
<evidence type="ECO:0000256" key="1">
    <source>
        <dbReference type="ARBA" id="ARBA00022679"/>
    </source>
</evidence>
<proteinExistence type="predicted"/>
<dbReference type="Pfam" id="PF02515">
    <property type="entry name" value="CoA_transf_3"/>
    <property type="match status" value="1"/>
</dbReference>